<evidence type="ECO:0000256" key="1">
    <source>
        <dbReference type="ARBA" id="ARBA00004202"/>
    </source>
</evidence>
<name>A0A9W6PXP4_9ACTN</name>
<evidence type="ECO:0000259" key="7">
    <source>
        <dbReference type="Pfam" id="PF00535"/>
    </source>
</evidence>
<evidence type="ECO:0000256" key="6">
    <source>
        <dbReference type="ARBA" id="ARBA00023136"/>
    </source>
</evidence>
<dbReference type="Gene3D" id="3.90.550.10">
    <property type="entry name" value="Spore Coat Polysaccharide Biosynthesis Protein SpsA, Chain A"/>
    <property type="match status" value="1"/>
</dbReference>
<dbReference type="InterPro" id="IPR001173">
    <property type="entry name" value="Glyco_trans_2-like"/>
</dbReference>
<dbReference type="Pfam" id="PF00535">
    <property type="entry name" value="Glycos_transf_2"/>
    <property type="match status" value="1"/>
</dbReference>
<dbReference type="AlphaFoldDB" id="A0A9W6PXP4"/>
<dbReference type="GO" id="GO:0019350">
    <property type="term" value="P:teichoic acid biosynthetic process"/>
    <property type="evidence" value="ECO:0007669"/>
    <property type="project" value="UniProtKB-KW"/>
</dbReference>
<dbReference type="GO" id="GO:0047355">
    <property type="term" value="F:CDP-glycerol glycerophosphotransferase activity"/>
    <property type="evidence" value="ECO:0007669"/>
    <property type="project" value="InterPro"/>
</dbReference>
<dbReference type="InterPro" id="IPR043148">
    <property type="entry name" value="TagF_C"/>
</dbReference>
<evidence type="ECO:0000313" key="8">
    <source>
        <dbReference type="EMBL" id="GLW65692.1"/>
    </source>
</evidence>
<dbReference type="Gene3D" id="3.40.50.12580">
    <property type="match status" value="1"/>
</dbReference>
<organism evidence="8 9">
    <name type="scientific">Actinomadura rubrobrunea</name>
    <dbReference type="NCBI Taxonomy" id="115335"/>
    <lineage>
        <taxon>Bacteria</taxon>
        <taxon>Bacillati</taxon>
        <taxon>Actinomycetota</taxon>
        <taxon>Actinomycetes</taxon>
        <taxon>Streptosporangiales</taxon>
        <taxon>Thermomonosporaceae</taxon>
        <taxon>Actinomadura</taxon>
    </lineage>
</organism>
<dbReference type="Proteomes" id="UP001165124">
    <property type="component" value="Unassembled WGS sequence"/>
</dbReference>
<feature type="domain" description="Glycosyltransferase 2-like" evidence="7">
    <location>
        <begin position="6"/>
        <end position="142"/>
    </location>
</feature>
<dbReference type="InterPro" id="IPR007554">
    <property type="entry name" value="Glycerophosphate_synth"/>
</dbReference>
<keyword evidence="9" id="KW-1185">Reference proteome</keyword>
<dbReference type="Pfam" id="PF04464">
    <property type="entry name" value="Glyphos_transf"/>
    <property type="match status" value="1"/>
</dbReference>
<proteinExistence type="inferred from homology"/>
<dbReference type="EMBL" id="BSRZ01000010">
    <property type="protein sequence ID" value="GLW65692.1"/>
    <property type="molecule type" value="Genomic_DNA"/>
</dbReference>
<dbReference type="GO" id="GO:0005886">
    <property type="term" value="C:plasma membrane"/>
    <property type="evidence" value="ECO:0007669"/>
    <property type="project" value="UniProtKB-SubCell"/>
</dbReference>
<reference evidence="8" key="1">
    <citation type="submission" date="2023-02" db="EMBL/GenBank/DDBJ databases">
        <title>Actinomadura rubrobrunea NBRC 14622.</title>
        <authorList>
            <person name="Ichikawa N."/>
            <person name="Sato H."/>
            <person name="Tonouchi N."/>
        </authorList>
    </citation>
    <scope>NUCLEOTIDE SEQUENCE</scope>
    <source>
        <strain evidence="8">NBRC 14622</strain>
    </source>
</reference>
<dbReference type="InterPro" id="IPR029044">
    <property type="entry name" value="Nucleotide-diphossugar_trans"/>
</dbReference>
<evidence type="ECO:0000256" key="5">
    <source>
        <dbReference type="ARBA" id="ARBA00022944"/>
    </source>
</evidence>
<evidence type="ECO:0000256" key="2">
    <source>
        <dbReference type="ARBA" id="ARBA00010488"/>
    </source>
</evidence>
<gene>
    <name evidence="8" type="ORF">Arub01_39360</name>
</gene>
<sequence length="1162" mass="132652">MAPTISLVVPAYDVAPYLDACLRSLAAQTHRDLEVVVVDDGSADDSGRIAAKFAADDPRFRVITREHQGLGAARNAGLAETSGEFLAFVDGDDMLPPYALEYLLASLQETGADFATGNVHRFDADGARQAPTLRRTFRDTVRRTHVTRHEDLLVDRMVTNKLWRRSFWDAQGLEFPRGALHDDSLIAITAHHLADAVDVLEAPVYLWRVHPGEDRSLTRNGPEGSVLEHRVQAVRAVGRFLLDRGMPEQKRLWDRVVLSDDLRLFLQALDEGDDAYRQRFLDLAGAYLRDCDPDIVGGLRAIERLKWHLVERRMLPELLEVLTFEKSREMADAGVVRRGVRFYGDYPFLNDPRVGVPDHVYRLDEELQVRQKVDAVGWNGDRLVVEGRAKLRYLPPRKRWQQQLLAWLVSEETGQRLPLRLTTVDRAGDDDGADWSGYRIVIDPAKLLGKGSSWHVELWIHNRGIFRREELSRPSAAARRLEARRVGEVWVRPEWAKGGRFVLRTGDDAVIVTDMRPADGALELTCEAPTGLLWGSHLLATRWPGCAPRRYPLTRHPDGTGFTARMPMRDFEAPVPSPGFPAGSPEAAAFGDTTQWAVELVGSDGTRTPLILPEVSRLLRHEAGGDREVAAVRTKSGHLEIHERAVRPVLDVLEWEPDGPLRIAGELPSRAELPAGLVLRAGGRVEERVFPLTRDDGRFEAELDPWRVRSLAGTLPLPKGRYQMYLRLTRDGGTRDAPIQVGNALRTMFPLTRTRDGRTLHMDVTKELTPLLRVNGDLTPEERSRKGQRLLTERVYPELCEQPLRPQVFFESYYGRQYSDSPRAILEELRRRDAGLEFVWSVRDGQVELPEGITPVRRGGREYVEALACSKYVVVNSHLPWWFRRRPGQTVLQTWHGATLKRIGFDIERVRFATRDYHERLALEVEQWDYLVSPSPWCTPIMRRAFRFEGEVLETGYPRNDLFFAEDRDEIARAVRQRIGVPEGRKVILYAPTWRDDKFYTRGRYRLDLKLDLRRMQAELGEDHVVLVRRHPHIVDRVPEVGRDFVFDVSVYPQMQELLLITDVLVTDYSSVMFDFAITRRPMLFFTYDLESYRDELRGFYFDFESDAPGPLLRTGDEVIAALRDIDRVVEEHADAYRAFTDRHCALDDGGATARVVDRVFG</sequence>
<dbReference type="PANTHER" id="PTHR37316:SF3">
    <property type="entry name" value="TEICHOIC ACID GLYCEROL-PHOSPHATE TRANSFERASE"/>
    <property type="match status" value="1"/>
</dbReference>
<dbReference type="Gene3D" id="3.40.50.11820">
    <property type="match status" value="1"/>
</dbReference>
<dbReference type="InterPro" id="IPR051612">
    <property type="entry name" value="Teichoic_Acid_Biosynth"/>
</dbReference>
<comment type="caution">
    <text evidence="8">The sequence shown here is derived from an EMBL/GenBank/DDBJ whole genome shotgun (WGS) entry which is preliminary data.</text>
</comment>
<accession>A0A9W6PXP4</accession>
<comment type="subcellular location">
    <subcellularLocation>
        <location evidence="1">Cell membrane</location>
        <topology evidence="1">Peripheral membrane protein</topology>
    </subcellularLocation>
</comment>
<evidence type="ECO:0000313" key="9">
    <source>
        <dbReference type="Proteomes" id="UP001165124"/>
    </source>
</evidence>
<evidence type="ECO:0000256" key="4">
    <source>
        <dbReference type="ARBA" id="ARBA00022679"/>
    </source>
</evidence>
<comment type="similarity">
    <text evidence="2">Belongs to the CDP-glycerol glycerophosphotransferase family.</text>
</comment>
<keyword evidence="4" id="KW-0808">Transferase</keyword>
<dbReference type="PANTHER" id="PTHR37316">
    <property type="entry name" value="TEICHOIC ACID GLYCEROL-PHOSPHATE PRIMASE"/>
    <property type="match status" value="1"/>
</dbReference>
<dbReference type="CDD" id="cd00761">
    <property type="entry name" value="Glyco_tranf_GTA_type"/>
    <property type="match status" value="1"/>
</dbReference>
<dbReference type="SUPFAM" id="SSF53448">
    <property type="entry name" value="Nucleotide-diphospho-sugar transferases"/>
    <property type="match status" value="1"/>
</dbReference>
<keyword evidence="5" id="KW-0777">Teichoic acid biosynthesis</keyword>
<dbReference type="SUPFAM" id="SSF53756">
    <property type="entry name" value="UDP-Glycosyltransferase/glycogen phosphorylase"/>
    <property type="match status" value="1"/>
</dbReference>
<keyword evidence="3" id="KW-1003">Cell membrane</keyword>
<dbReference type="RefSeq" id="WP_227023215.1">
    <property type="nucleotide sequence ID" value="NZ_BSRZ01000010.1"/>
</dbReference>
<dbReference type="InterPro" id="IPR043149">
    <property type="entry name" value="TagF_N"/>
</dbReference>
<keyword evidence="6" id="KW-0472">Membrane</keyword>
<protein>
    <recommendedName>
        <fullName evidence="7">Glycosyltransferase 2-like domain-containing protein</fullName>
    </recommendedName>
</protein>
<evidence type="ECO:0000256" key="3">
    <source>
        <dbReference type="ARBA" id="ARBA00022475"/>
    </source>
</evidence>